<evidence type="ECO:0000313" key="2">
    <source>
        <dbReference type="EMBL" id="MDI5886103.1"/>
    </source>
</evidence>
<dbReference type="InterPro" id="IPR017880">
    <property type="entry name" value="KilA_N"/>
</dbReference>
<dbReference type="Pfam" id="PF04383">
    <property type="entry name" value="KilA-N"/>
    <property type="match status" value="1"/>
</dbReference>
<evidence type="ECO:0000259" key="1">
    <source>
        <dbReference type="PROSITE" id="PS51301"/>
    </source>
</evidence>
<evidence type="ECO:0000313" key="3">
    <source>
        <dbReference type="Proteomes" id="UP001229025"/>
    </source>
</evidence>
<proteinExistence type="predicted"/>
<dbReference type="EMBL" id="JASCSA010000026">
    <property type="protein sequence ID" value="MDI5886103.1"/>
    <property type="molecule type" value="Genomic_DNA"/>
</dbReference>
<name>A0ABT6UTQ6_9GAMM</name>
<dbReference type="SMART" id="SM01252">
    <property type="entry name" value="KilA-N"/>
    <property type="match status" value="1"/>
</dbReference>
<dbReference type="Proteomes" id="UP001229025">
    <property type="component" value="Unassembled WGS sequence"/>
</dbReference>
<keyword evidence="3" id="KW-1185">Reference proteome</keyword>
<gene>
    <name evidence="2" type="ORF">QLT01_17300</name>
</gene>
<accession>A0ABT6UTQ6</accession>
<feature type="domain" description="KilA-N" evidence="1">
    <location>
        <begin position="3"/>
        <end position="130"/>
    </location>
</feature>
<dbReference type="InterPro" id="IPR036887">
    <property type="entry name" value="HTH_APSES_sf"/>
</dbReference>
<sequence>MTNVIPFDYEGQFIRFNTDGWINATDIAKRFGKEPNDWLVQRDSIRYIAALSKAIGKGDLLREFNIIKQLDGVRSASKAKMLRLAKKSGLVITKAGSEGGTWLHPKLAVVFARWLDVDFAVWCDLRIDALMRGELSAMQEFEKACRALDDQNAKGSLAGRELASHRWVKPALESRADYWRQELQMALPIDS</sequence>
<dbReference type="InterPro" id="IPR018004">
    <property type="entry name" value="KilA/APSES_HTH"/>
</dbReference>
<dbReference type="SUPFAM" id="SSF54616">
    <property type="entry name" value="DNA-binding domain of Mlu1-box binding protein MBP1"/>
    <property type="match status" value="1"/>
</dbReference>
<dbReference type="PROSITE" id="PS51301">
    <property type="entry name" value="KILA_N"/>
    <property type="match status" value="1"/>
</dbReference>
<dbReference type="RefSeq" id="WP_215824086.1">
    <property type="nucleotide sequence ID" value="NZ_JASCSA010000026.1"/>
</dbReference>
<organism evidence="2 3">
    <name type="scientific">Cobetia amphilecti</name>
    <dbReference type="NCBI Taxonomy" id="1055104"/>
    <lineage>
        <taxon>Bacteria</taxon>
        <taxon>Pseudomonadati</taxon>
        <taxon>Pseudomonadota</taxon>
        <taxon>Gammaproteobacteria</taxon>
        <taxon>Oceanospirillales</taxon>
        <taxon>Halomonadaceae</taxon>
        <taxon>Cobetia</taxon>
    </lineage>
</organism>
<protein>
    <submittedName>
        <fullName evidence="2">KilA-N domain-containing protein</fullName>
    </submittedName>
</protein>
<comment type="caution">
    <text evidence="2">The sequence shown here is derived from an EMBL/GenBank/DDBJ whole genome shotgun (WGS) entry which is preliminary data.</text>
</comment>
<reference evidence="3" key="1">
    <citation type="submission" date="2023-07" db="EMBL/GenBank/DDBJ databases">
        <title>Genome-based characterization of strain KMM 296 and proposal for reclassification of Cobetia litoralis and Cobetia pacifica, and emended description of the species Cobetia amphilecti and Cobetia marina.</title>
        <authorList>
            <person name="Balabanova L."/>
            <person name="Nedashkovskaya O."/>
        </authorList>
    </citation>
    <scope>NUCLEOTIDE SEQUENCE [LARGE SCALE GENOMIC DNA]</scope>
    <source>
        <strain evidence="3">NRIC 0815</strain>
    </source>
</reference>